<dbReference type="FunFam" id="1.25.40.420:FF:000001">
    <property type="entry name" value="Kelch-like family member 12"/>
    <property type="match status" value="1"/>
</dbReference>
<evidence type="ECO:0000256" key="5">
    <source>
        <dbReference type="ARBA" id="ARBA00022786"/>
    </source>
</evidence>
<dbReference type="InterPro" id="IPR011705">
    <property type="entry name" value="BACK"/>
</dbReference>
<organism evidence="9 10">
    <name type="scientific">Cinara cedri</name>
    <dbReference type="NCBI Taxonomy" id="506608"/>
    <lineage>
        <taxon>Eukaryota</taxon>
        <taxon>Metazoa</taxon>
        <taxon>Ecdysozoa</taxon>
        <taxon>Arthropoda</taxon>
        <taxon>Hexapoda</taxon>
        <taxon>Insecta</taxon>
        <taxon>Pterygota</taxon>
        <taxon>Neoptera</taxon>
        <taxon>Paraneoptera</taxon>
        <taxon>Hemiptera</taxon>
        <taxon>Sternorrhyncha</taxon>
        <taxon>Aphidomorpha</taxon>
        <taxon>Aphidoidea</taxon>
        <taxon>Aphididae</taxon>
        <taxon>Lachninae</taxon>
        <taxon>Cinara</taxon>
    </lineage>
</organism>
<evidence type="ECO:0000256" key="2">
    <source>
        <dbReference type="ARBA" id="ARBA00013699"/>
    </source>
</evidence>
<dbReference type="UniPathway" id="UPA00143"/>
<dbReference type="PANTHER" id="PTHR24412:SF451">
    <property type="entry name" value="KELCH-LIKE PROTEIN 20"/>
    <property type="match status" value="1"/>
</dbReference>
<dbReference type="Gene3D" id="3.30.710.10">
    <property type="entry name" value="Potassium Channel Kv1.1, Chain A"/>
    <property type="match status" value="1"/>
</dbReference>
<keyword evidence="6" id="KW-0009">Actin-binding</keyword>
<evidence type="ECO:0000313" key="10">
    <source>
        <dbReference type="Proteomes" id="UP000325440"/>
    </source>
</evidence>
<dbReference type="InterPro" id="IPR000210">
    <property type="entry name" value="BTB/POZ_dom"/>
</dbReference>
<dbReference type="SMART" id="SM00612">
    <property type="entry name" value="Kelch"/>
    <property type="match status" value="4"/>
</dbReference>
<evidence type="ECO:0000259" key="8">
    <source>
        <dbReference type="PROSITE" id="PS50097"/>
    </source>
</evidence>
<dbReference type="PANTHER" id="PTHR24412">
    <property type="entry name" value="KELCH PROTEIN"/>
    <property type="match status" value="1"/>
</dbReference>
<keyword evidence="5" id="KW-0833">Ubl conjugation pathway</keyword>
<dbReference type="GO" id="GO:0003779">
    <property type="term" value="F:actin binding"/>
    <property type="evidence" value="ECO:0007669"/>
    <property type="project" value="UniProtKB-KW"/>
</dbReference>
<dbReference type="SMART" id="SM00225">
    <property type="entry name" value="BTB"/>
    <property type="match status" value="1"/>
</dbReference>
<dbReference type="Pfam" id="PF01344">
    <property type="entry name" value="Kelch_1"/>
    <property type="match status" value="2"/>
</dbReference>
<dbReference type="PROSITE" id="PS50097">
    <property type="entry name" value="BTB"/>
    <property type="match status" value="1"/>
</dbReference>
<dbReference type="Proteomes" id="UP000325440">
    <property type="component" value="Unassembled WGS sequence"/>
</dbReference>
<evidence type="ECO:0000313" key="9">
    <source>
        <dbReference type="EMBL" id="VVC25375.1"/>
    </source>
</evidence>
<comment type="function">
    <text evidence="7">Probable substrate-specific adapter of an E3 ubiquitin-protein ligase complex which mediates the ubiquitination and subsequent proteasomal degradation of target proteins. May have a role in synapse differentiation and growth.</text>
</comment>
<dbReference type="GO" id="GO:0016567">
    <property type="term" value="P:protein ubiquitination"/>
    <property type="evidence" value="ECO:0007669"/>
    <property type="project" value="UniProtKB-UniPathway"/>
</dbReference>
<dbReference type="SMART" id="SM00875">
    <property type="entry name" value="BACK"/>
    <property type="match status" value="1"/>
</dbReference>
<dbReference type="InterPro" id="IPR006652">
    <property type="entry name" value="Kelch_1"/>
</dbReference>
<dbReference type="InterPro" id="IPR011333">
    <property type="entry name" value="SKP1/BTB/POZ_sf"/>
</dbReference>
<dbReference type="AlphaFoldDB" id="A0A5E4M2R7"/>
<dbReference type="InterPro" id="IPR015915">
    <property type="entry name" value="Kelch-typ_b-propeller"/>
</dbReference>
<dbReference type="EMBL" id="CABPRJ010000012">
    <property type="protein sequence ID" value="VVC25375.1"/>
    <property type="molecule type" value="Genomic_DNA"/>
</dbReference>
<evidence type="ECO:0000256" key="1">
    <source>
        <dbReference type="ARBA" id="ARBA00004906"/>
    </source>
</evidence>
<dbReference type="Pfam" id="PF00651">
    <property type="entry name" value="BTB"/>
    <property type="match status" value="1"/>
</dbReference>
<sequence length="613" mass="71009">MHSVSKRRRLSPNMVIDDKKKYPVNRDFVVCEGLYEKCFSKFNEMRSNQQLCDVKLKTKNGDIIWAHKVVLAANSEYFNIMFNGQFKESRVAEIVIQQLDVFILNLLIDFIYTSKLFISEQNIHEILNGICLLQFNEQVQNQCFNYIKTRVNPNNCLGIKEITEHLGLQELCSFCLKYIFILYRKVIEHDEFVFITFEEILQIIKSEELCVSEELVYKSVLKWTVHDLANRTKHLPVLLNYVRLLNISTSFMKSITQKEPFLKLNSKCVKYLSKAFALQQENNAILNLTYSISIPFRPNYSEYILILNKVGENNNRSLLFNAISKKWKYIDLRFPSIPSIASYVLNDSRIIHLAGCQLLNSQTNAVLRPYFDDYSKAVIQELGDRKVNLTTTTPMNEIHNENNIVQIGSKIYVVCYYNSEYYDIVEDKWFKMKCSTNVRTSCSVIAFGGYIYAIGGNIGRSDTNLVEKYNPETAEWTTVSPMKYKRRSVSLCVLNDCIYAIGGAGRVSTFLKEVEKYNPITDTWEDVVSLKHGRNTAGAASINGYLYVFGGGNKIYTIEKYCPFKKNWTVLELRIPKAFGRTTTCTAFTIRREHQHKFLSFCQTKFRFEIGSN</sequence>
<keyword evidence="10" id="KW-1185">Reference proteome</keyword>
<gene>
    <name evidence="9" type="ORF">CINCED_3A012742</name>
</gene>
<proteinExistence type="predicted"/>
<dbReference type="Gene3D" id="1.25.40.420">
    <property type="match status" value="1"/>
</dbReference>
<dbReference type="InterPro" id="IPR017096">
    <property type="entry name" value="BTB-kelch_protein"/>
</dbReference>
<dbReference type="SUPFAM" id="SSF54695">
    <property type="entry name" value="POZ domain"/>
    <property type="match status" value="1"/>
</dbReference>
<dbReference type="OrthoDB" id="45365at2759"/>
<dbReference type="PIRSF" id="PIRSF037037">
    <property type="entry name" value="Kelch-like_protein_gigaxonin"/>
    <property type="match status" value="1"/>
</dbReference>
<evidence type="ECO:0000256" key="7">
    <source>
        <dbReference type="ARBA" id="ARBA00043912"/>
    </source>
</evidence>
<dbReference type="Pfam" id="PF07707">
    <property type="entry name" value="BACK"/>
    <property type="match status" value="1"/>
</dbReference>
<evidence type="ECO:0000256" key="4">
    <source>
        <dbReference type="ARBA" id="ARBA00022737"/>
    </source>
</evidence>
<accession>A0A5E4M2R7</accession>
<keyword evidence="4" id="KW-0677">Repeat</keyword>
<reference evidence="9 10" key="1">
    <citation type="submission" date="2019-08" db="EMBL/GenBank/DDBJ databases">
        <authorList>
            <person name="Alioto T."/>
            <person name="Alioto T."/>
            <person name="Gomez Garrido J."/>
        </authorList>
    </citation>
    <scope>NUCLEOTIDE SEQUENCE [LARGE SCALE GENOMIC DNA]</scope>
</reference>
<evidence type="ECO:0000256" key="6">
    <source>
        <dbReference type="ARBA" id="ARBA00023203"/>
    </source>
</evidence>
<evidence type="ECO:0000256" key="3">
    <source>
        <dbReference type="ARBA" id="ARBA00022441"/>
    </source>
</evidence>
<comment type="pathway">
    <text evidence="1">Protein modification; protein ubiquitination.</text>
</comment>
<feature type="domain" description="BTB" evidence="8">
    <location>
        <begin position="52"/>
        <end position="120"/>
    </location>
</feature>
<dbReference type="SUPFAM" id="SSF117281">
    <property type="entry name" value="Kelch motif"/>
    <property type="match status" value="1"/>
</dbReference>
<name>A0A5E4M2R7_9HEMI</name>
<keyword evidence="3" id="KW-0880">Kelch repeat</keyword>
<dbReference type="Gene3D" id="2.120.10.80">
    <property type="entry name" value="Kelch-type beta propeller"/>
    <property type="match status" value="1"/>
</dbReference>
<protein>
    <recommendedName>
        <fullName evidence="2">Kelch-like protein diablo</fullName>
    </recommendedName>
</protein>